<dbReference type="Proteomes" id="UP000887568">
    <property type="component" value="Unplaced"/>
</dbReference>
<feature type="signal peptide" evidence="1">
    <location>
        <begin position="1"/>
        <end position="20"/>
    </location>
</feature>
<name>A0A914AB92_PATMI</name>
<dbReference type="AlphaFoldDB" id="A0A914AB92"/>
<dbReference type="EnsemblMetazoa" id="XM_038204701.1">
    <property type="protein sequence ID" value="XP_038060629.1"/>
    <property type="gene ID" value="LOC119731525"/>
</dbReference>
<feature type="domain" description="Farnesoic acid O-methyl transferase" evidence="2">
    <location>
        <begin position="107"/>
        <end position="236"/>
    </location>
</feature>
<dbReference type="InterPro" id="IPR022041">
    <property type="entry name" value="Methyltransf_FA"/>
</dbReference>
<dbReference type="Pfam" id="PF12248">
    <property type="entry name" value="Methyltransf_FA"/>
    <property type="match status" value="1"/>
</dbReference>
<protein>
    <recommendedName>
        <fullName evidence="2">Farnesoic acid O-methyl transferase domain-containing protein</fullName>
    </recommendedName>
</protein>
<evidence type="ECO:0000259" key="2">
    <source>
        <dbReference type="Pfam" id="PF12248"/>
    </source>
</evidence>
<dbReference type="OrthoDB" id="6123392at2759"/>
<dbReference type="RefSeq" id="XP_038060629.1">
    <property type="nucleotide sequence ID" value="XM_038204701.1"/>
</dbReference>
<evidence type="ECO:0000313" key="3">
    <source>
        <dbReference type="EnsemblMetazoa" id="XP_038060629.1"/>
    </source>
</evidence>
<keyword evidence="4" id="KW-1185">Reference proteome</keyword>
<proteinExistence type="predicted"/>
<dbReference type="GeneID" id="119731525"/>
<feature type="chain" id="PRO_5037228405" description="Farnesoic acid O-methyl transferase domain-containing protein" evidence="1">
    <location>
        <begin position="21"/>
        <end position="241"/>
    </location>
</feature>
<accession>A0A914AB92</accession>
<evidence type="ECO:0000313" key="4">
    <source>
        <dbReference type="Proteomes" id="UP000887568"/>
    </source>
</evidence>
<dbReference type="PANTHER" id="PTHR36695">
    <property type="entry name" value="AGAP008648-PA"/>
    <property type="match status" value="1"/>
</dbReference>
<keyword evidence="1" id="KW-0732">Signal</keyword>
<dbReference type="PANTHER" id="PTHR36695:SF12">
    <property type="entry name" value="AGAP008648-PA"/>
    <property type="match status" value="1"/>
</dbReference>
<reference evidence="3" key="1">
    <citation type="submission" date="2022-11" db="UniProtKB">
        <authorList>
            <consortium name="EnsemblMetazoa"/>
        </authorList>
    </citation>
    <scope>IDENTIFICATION</scope>
</reference>
<evidence type="ECO:0000256" key="1">
    <source>
        <dbReference type="SAM" id="SignalP"/>
    </source>
</evidence>
<sequence>MDGAFACILVVSTFIVLVSSMKCHQVCYIGSEYDPQPRTSPRWFLSHEDPCECTSIRLGGMRIPASAYRQGAPRYLDKLIVTEDLAEIQTFFSCKVCTSSYQLEPYQYKFPFPPFDCDHGFVLDFAVRASQAAKIALSADGTQAGNKYHLVLGQYANTRTTIRRCQECAILHWVWSEGVVSEHEMRRFWLRYYRGTFAVGKHQQAAYFEWTDTETPATPVRFYGSGSWNLNQTWAFYHSCN</sequence>
<organism evidence="3 4">
    <name type="scientific">Patiria miniata</name>
    <name type="common">Bat star</name>
    <name type="synonym">Asterina miniata</name>
    <dbReference type="NCBI Taxonomy" id="46514"/>
    <lineage>
        <taxon>Eukaryota</taxon>
        <taxon>Metazoa</taxon>
        <taxon>Echinodermata</taxon>
        <taxon>Eleutherozoa</taxon>
        <taxon>Asterozoa</taxon>
        <taxon>Asteroidea</taxon>
        <taxon>Valvatacea</taxon>
        <taxon>Valvatida</taxon>
        <taxon>Asterinidae</taxon>
        <taxon>Patiria</taxon>
    </lineage>
</organism>